<evidence type="ECO:0000259" key="8">
    <source>
        <dbReference type="Pfam" id="PF02108"/>
    </source>
</evidence>
<dbReference type="GO" id="GO:0044781">
    <property type="term" value="P:bacterial-type flagellum organization"/>
    <property type="evidence" value="ECO:0007669"/>
    <property type="project" value="UniProtKB-KW"/>
</dbReference>
<comment type="function">
    <text evidence="1">Needed for flagellar regrowth and assembly.</text>
</comment>
<keyword evidence="6" id="KW-1006">Bacterial flagellum protein export</keyword>
<dbReference type="InterPro" id="IPR038495">
    <property type="entry name" value="ATPase_E_C"/>
</dbReference>
<feature type="region of interest" description="Disordered" evidence="7">
    <location>
        <begin position="1"/>
        <end position="35"/>
    </location>
</feature>
<dbReference type="InterPro" id="IPR018035">
    <property type="entry name" value="Flagellar_FliH/T3SS_HrpE"/>
</dbReference>
<evidence type="ECO:0000256" key="1">
    <source>
        <dbReference type="ARBA" id="ARBA00003041"/>
    </source>
</evidence>
<evidence type="ECO:0000256" key="6">
    <source>
        <dbReference type="ARBA" id="ARBA00023225"/>
    </source>
</evidence>
<dbReference type="PANTHER" id="PTHR34982">
    <property type="entry name" value="YOP PROTEINS TRANSLOCATION PROTEIN L"/>
    <property type="match status" value="1"/>
</dbReference>
<comment type="similarity">
    <text evidence="2">Belongs to the FliH family.</text>
</comment>
<evidence type="ECO:0000256" key="2">
    <source>
        <dbReference type="ARBA" id="ARBA00006602"/>
    </source>
</evidence>
<evidence type="ECO:0000313" key="9">
    <source>
        <dbReference type="EMBL" id="GAF75273.1"/>
    </source>
</evidence>
<keyword evidence="3" id="KW-0813">Transport</keyword>
<dbReference type="SUPFAM" id="SSF160527">
    <property type="entry name" value="V-type ATPase subunit E-like"/>
    <property type="match status" value="1"/>
</dbReference>
<dbReference type="EMBL" id="BARS01002950">
    <property type="protein sequence ID" value="GAF75273.1"/>
    <property type="molecule type" value="Genomic_DNA"/>
</dbReference>
<protein>
    <recommendedName>
        <fullName evidence="8">Flagellar assembly protein FliH/Type III secretion system HrpE domain-containing protein</fullName>
    </recommendedName>
</protein>
<organism evidence="9">
    <name type="scientific">marine sediment metagenome</name>
    <dbReference type="NCBI Taxonomy" id="412755"/>
    <lineage>
        <taxon>unclassified sequences</taxon>
        <taxon>metagenomes</taxon>
        <taxon>ecological metagenomes</taxon>
    </lineage>
</organism>
<dbReference type="AlphaFoldDB" id="X0S2G5"/>
<evidence type="ECO:0000256" key="4">
    <source>
        <dbReference type="ARBA" id="ARBA00022795"/>
    </source>
</evidence>
<feature type="domain" description="Flagellar assembly protein FliH/Type III secretion system HrpE" evidence="8">
    <location>
        <begin position="108"/>
        <end position="235"/>
    </location>
</feature>
<gene>
    <name evidence="9" type="ORF">S01H1_05666</name>
</gene>
<dbReference type="PANTHER" id="PTHR34982:SF1">
    <property type="entry name" value="FLAGELLAR ASSEMBLY PROTEIN FLIH"/>
    <property type="match status" value="1"/>
</dbReference>
<name>X0S2G5_9ZZZZ</name>
<dbReference type="Gene3D" id="3.30.2320.30">
    <property type="entry name" value="ATP synthase, E subunit, C-terminal"/>
    <property type="match status" value="1"/>
</dbReference>
<reference evidence="9" key="1">
    <citation type="journal article" date="2014" name="Front. Microbiol.">
        <title>High frequency of phylogenetically diverse reductive dehalogenase-homologous genes in deep subseafloor sedimentary metagenomes.</title>
        <authorList>
            <person name="Kawai M."/>
            <person name="Futagami T."/>
            <person name="Toyoda A."/>
            <person name="Takaki Y."/>
            <person name="Nishi S."/>
            <person name="Hori S."/>
            <person name="Arai W."/>
            <person name="Tsubouchi T."/>
            <person name="Morono Y."/>
            <person name="Uchiyama I."/>
            <person name="Ito T."/>
            <person name="Fujiyama A."/>
            <person name="Inagaki F."/>
            <person name="Takami H."/>
        </authorList>
    </citation>
    <scope>NUCLEOTIDE SEQUENCE</scope>
    <source>
        <strain evidence="9">Expedition CK06-06</strain>
    </source>
</reference>
<keyword evidence="4" id="KW-1005">Bacterial flagellum biogenesis</keyword>
<comment type="caution">
    <text evidence="9">The sequence shown here is derived from an EMBL/GenBank/DDBJ whole genome shotgun (WGS) entry which is preliminary data.</text>
</comment>
<evidence type="ECO:0000256" key="5">
    <source>
        <dbReference type="ARBA" id="ARBA00022927"/>
    </source>
</evidence>
<dbReference type="InterPro" id="IPR051472">
    <property type="entry name" value="T3SS_Stator/FliH"/>
</dbReference>
<dbReference type="GO" id="GO:0005829">
    <property type="term" value="C:cytosol"/>
    <property type="evidence" value="ECO:0007669"/>
    <property type="project" value="TreeGrafter"/>
</dbReference>
<sequence length="248" mass="28381">MSDNSEKVAENGNSWTKLEMESFESPPLPKKKDKTNFVSLQIGGGETANFIPLEESGDNYKKRKEAEDILKQAQEKADLLEREAYEKGFAQGEKDGIELGEKKVLKVIENIENFFIEMSHLKKEILKQYEKGILDLIFAIAEKIVHRKIESDERIVKDIVLKAFELASEKSKIMLRVNPEDFDYIERLKPEFFSKFKDLKSIIVTSDPSITRGGCFLETPYGDLDATVETQLEKIYQSLEGGVFKIEN</sequence>
<dbReference type="GO" id="GO:0015031">
    <property type="term" value="P:protein transport"/>
    <property type="evidence" value="ECO:0007669"/>
    <property type="project" value="UniProtKB-KW"/>
</dbReference>
<accession>X0S2G5</accession>
<keyword evidence="5" id="KW-0653">Protein transport</keyword>
<evidence type="ECO:0000256" key="3">
    <source>
        <dbReference type="ARBA" id="ARBA00022448"/>
    </source>
</evidence>
<proteinExistence type="inferred from homology"/>
<evidence type="ECO:0000256" key="7">
    <source>
        <dbReference type="SAM" id="MobiDB-lite"/>
    </source>
</evidence>
<dbReference type="Pfam" id="PF02108">
    <property type="entry name" value="FliH"/>
    <property type="match status" value="1"/>
</dbReference>